<comment type="caution">
    <text evidence="1">The sequence shown here is derived from an EMBL/GenBank/DDBJ whole genome shotgun (WGS) entry which is preliminary data.</text>
</comment>
<accession>A0ACB9P4I7</accession>
<reference evidence="1 2" key="1">
    <citation type="journal article" date="2022" name="DNA Res.">
        <title>Chromosomal-level genome assembly of the orchid tree Bauhinia variegata (Leguminosae; Cercidoideae) supports the allotetraploid origin hypothesis of Bauhinia.</title>
        <authorList>
            <person name="Zhong Y."/>
            <person name="Chen Y."/>
            <person name="Zheng D."/>
            <person name="Pang J."/>
            <person name="Liu Y."/>
            <person name="Luo S."/>
            <person name="Meng S."/>
            <person name="Qian L."/>
            <person name="Wei D."/>
            <person name="Dai S."/>
            <person name="Zhou R."/>
        </authorList>
    </citation>
    <scope>NUCLEOTIDE SEQUENCE [LARGE SCALE GENOMIC DNA]</scope>
    <source>
        <strain evidence="1">BV-YZ2020</strain>
    </source>
</reference>
<evidence type="ECO:0000313" key="1">
    <source>
        <dbReference type="EMBL" id="KAI4343341.1"/>
    </source>
</evidence>
<dbReference type="EMBL" id="CM039430">
    <property type="protein sequence ID" value="KAI4343341.1"/>
    <property type="molecule type" value="Genomic_DNA"/>
</dbReference>
<keyword evidence="2" id="KW-1185">Reference proteome</keyword>
<sequence length="72" mass="8354">MLPDPSSSNSPDFIFLKNKNLSHSPTYLSYLVSFPFIKPFINKSQRFDLELNFEDCCFCSWLLLLLESKSKA</sequence>
<proteinExistence type="predicted"/>
<dbReference type="Proteomes" id="UP000828941">
    <property type="component" value="Chromosome 5"/>
</dbReference>
<evidence type="ECO:0000313" key="2">
    <source>
        <dbReference type="Proteomes" id="UP000828941"/>
    </source>
</evidence>
<protein>
    <submittedName>
        <fullName evidence="1">Uncharacterized protein</fullName>
    </submittedName>
</protein>
<organism evidence="1 2">
    <name type="scientific">Bauhinia variegata</name>
    <name type="common">Purple orchid tree</name>
    <name type="synonym">Phanera variegata</name>
    <dbReference type="NCBI Taxonomy" id="167791"/>
    <lineage>
        <taxon>Eukaryota</taxon>
        <taxon>Viridiplantae</taxon>
        <taxon>Streptophyta</taxon>
        <taxon>Embryophyta</taxon>
        <taxon>Tracheophyta</taxon>
        <taxon>Spermatophyta</taxon>
        <taxon>Magnoliopsida</taxon>
        <taxon>eudicotyledons</taxon>
        <taxon>Gunneridae</taxon>
        <taxon>Pentapetalae</taxon>
        <taxon>rosids</taxon>
        <taxon>fabids</taxon>
        <taxon>Fabales</taxon>
        <taxon>Fabaceae</taxon>
        <taxon>Cercidoideae</taxon>
        <taxon>Cercideae</taxon>
        <taxon>Bauhiniinae</taxon>
        <taxon>Bauhinia</taxon>
    </lineage>
</organism>
<name>A0ACB9P4I7_BAUVA</name>
<gene>
    <name evidence="1" type="ORF">L6164_010702</name>
</gene>